<name>A0A8T0EE79_ARGBR</name>
<reference evidence="1" key="1">
    <citation type="journal article" date="2020" name="bioRxiv">
        <title>Chromosome-level reference genome of the European wasp spider Argiope bruennichi: a resource for studies on range expansion and evolutionary adaptation.</title>
        <authorList>
            <person name="Sheffer M.M."/>
            <person name="Hoppe A."/>
            <person name="Krehenwinkel H."/>
            <person name="Uhl G."/>
            <person name="Kuss A.W."/>
            <person name="Jensen L."/>
            <person name="Jensen C."/>
            <person name="Gillespie R.G."/>
            <person name="Hoff K.J."/>
            <person name="Prost S."/>
        </authorList>
    </citation>
    <scope>NUCLEOTIDE SEQUENCE</scope>
</reference>
<evidence type="ECO:0000313" key="2">
    <source>
        <dbReference type="Proteomes" id="UP000807504"/>
    </source>
</evidence>
<reference evidence="1" key="2">
    <citation type="submission" date="2020-06" db="EMBL/GenBank/DDBJ databases">
        <authorList>
            <person name="Sheffer M."/>
        </authorList>
    </citation>
    <scope>NUCLEOTIDE SEQUENCE</scope>
</reference>
<protein>
    <submittedName>
        <fullName evidence="1">Uncharacterized protein</fullName>
    </submittedName>
</protein>
<gene>
    <name evidence="1" type="ORF">HNY73_017844</name>
</gene>
<keyword evidence="2" id="KW-1185">Reference proteome</keyword>
<organism evidence="1 2">
    <name type="scientific">Argiope bruennichi</name>
    <name type="common">Wasp spider</name>
    <name type="synonym">Aranea bruennichi</name>
    <dbReference type="NCBI Taxonomy" id="94029"/>
    <lineage>
        <taxon>Eukaryota</taxon>
        <taxon>Metazoa</taxon>
        <taxon>Ecdysozoa</taxon>
        <taxon>Arthropoda</taxon>
        <taxon>Chelicerata</taxon>
        <taxon>Arachnida</taxon>
        <taxon>Araneae</taxon>
        <taxon>Araneomorphae</taxon>
        <taxon>Entelegynae</taxon>
        <taxon>Araneoidea</taxon>
        <taxon>Araneidae</taxon>
        <taxon>Argiope</taxon>
    </lineage>
</organism>
<evidence type="ECO:0000313" key="1">
    <source>
        <dbReference type="EMBL" id="KAF8770295.1"/>
    </source>
</evidence>
<accession>A0A8T0EE79</accession>
<dbReference type="EMBL" id="JABXBU010002228">
    <property type="protein sequence ID" value="KAF8770295.1"/>
    <property type="molecule type" value="Genomic_DNA"/>
</dbReference>
<dbReference type="AlphaFoldDB" id="A0A8T0EE79"/>
<comment type="caution">
    <text evidence="1">The sequence shown here is derived from an EMBL/GenBank/DDBJ whole genome shotgun (WGS) entry which is preliminary data.</text>
</comment>
<sequence length="69" mass="7869">MYRSKLMSNGCTRLSSSEIRRVISRGSDFGMVTVNLRRKVVTNDSYSEKVDKAHELAAYFQKDVCSRSC</sequence>
<proteinExistence type="predicted"/>
<dbReference type="Proteomes" id="UP000807504">
    <property type="component" value="Unassembled WGS sequence"/>
</dbReference>